<evidence type="ECO:0000313" key="4">
    <source>
        <dbReference type="EMBL" id="GFE54319.1"/>
    </source>
</evidence>
<dbReference type="GO" id="GO:0008168">
    <property type="term" value="F:methyltransferase activity"/>
    <property type="evidence" value="ECO:0007669"/>
    <property type="project" value="UniProtKB-KW"/>
</dbReference>
<accession>A0A9W5TA23</accession>
<dbReference type="InterPro" id="IPR003877">
    <property type="entry name" value="SPRY_dom"/>
</dbReference>
<dbReference type="CDD" id="cd12872">
    <property type="entry name" value="SPRY_Ash2"/>
    <property type="match status" value="1"/>
</dbReference>
<name>A0A9W5TA23_BABOV</name>
<keyword evidence="2" id="KW-0539">Nucleus</keyword>
<dbReference type="SMART" id="SM00449">
    <property type="entry name" value="SPRY"/>
    <property type="match status" value="1"/>
</dbReference>
<dbReference type="Proteomes" id="UP001057455">
    <property type="component" value="Unassembled WGS sequence"/>
</dbReference>
<dbReference type="InterPro" id="IPR013320">
    <property type="entry name" value="ConA-like_dom_sf"/>
</dbReference>
<dbReference type="InterPro" id="IPR043136">
    <property type="entry name" value="B30.2/SPRY_sf"/>
</dbReference>
<organism evidence="4 5">
    <name type="scientific">Babesia ovis</name>
    <dbReference type="NCBI Taxonomy" id="5869"/>
    <lineage>
        <taxon>Eukaryota</taxon>
        <taxon>Sar</taxon>
        <taxon>Alveolata</taxon>
        <taxon>Apicomplexa</taxon>
        <taxon>Aconoidasida</taxon>
        <taxon>Piroplasmida</taxon>
        <taxon>Babesiidae</taxon>
        <taxon>Babesia</taxon>
    </lineage>
</organism>
<evidence type="ECO:0000313" key="5">
    <source>
        <dbReference type="Proteomes" id="UP001057455"/>
    </source>
</evidence>
<dbReference type="GO" id="GO:0048188">
    <property type="term" value="C:Set1C/COMPASS complex"/>
    <property type="evidence" value="ECO:0007669"/>
    <property type="project" value="InterPro"/>
</dbReference>
<gene>
    <name evidence="4" type="ORF">BaOVIS_017230</name>
</gene>
<dbReference type="PANTHER" id="PTHR10598:SF0">
    <property type="entry name" value="SET1_ASH2 HISTONE METHYLTRANSFERASE COMPLEX SUBUNIT ASH2"/>
    <property type="match status" value="1"/>
</dbReference>
<dbReference type="InterPro" id="IPR037353">
    <property type="entry name" value="ASH2"/>
</dbReference>
<reference evidence="4" key="1">
    <citation type="submission" date="2019-12" db="EMBL/GenBank/DDBJ databases">
        <title>Genome sequence of Babesia ovis.</title>
        <authorList>
            <person name="Yamagishi J."/>
            <person name="Sevinc F."/>
            <person name="Xuan X."/>
        </authorList>
    </citation>
    <scope>NUCLEOTIDE SEQUENCE</scope>
    <source>
        <strain evidence="4">Selcuk</strain>
    </source>
</reference>
<comment type="subcellular location">
    <subcellularLocation>
        <location evidence="1">Nucleus</location>
    </subcellularLocation>
</comment>
<dbReference type="GO" id="GO:0032259">
    <property type="term" value="P:methylation"/>
    <property type="evidence" value="ECO:0007669"/>
    <property type="project" value="UniProtKB-KW"/>
</dbReference>
<evidence type="ECO:0000259" key="3">
    <source>
        <dbReference type="SMART" id="SM00449"/>
    </source>
</evidence>
<sequence length="325" mass="36006">MDKPKKFVDLASEAKRMKIIWMPDLEYNAFDIRYCENEPPARISEDRLTYTGSTLWCSALTRGCATTGNWYFECKINDAGNQWRDFKLRGWDSETTVGGLVEKTPELLGALTPSVRIGYGTRLTRFESPIGSNAFGCSIAQDRGRIIQGNKDVTAPEDDMQHLKPGDVVGCAIKLGKPSAKVADPRGIASMWPFVRKGLLCDVTSEEAMKVAMVPNEGSEVRFSVNGVWKKTVVTDLYCVEYHPGVSTFMGASCSLNLGPDFKYAPPDDTYKPASEMPNSEYPCKEELLQFWILGDTSVLSEGAVISREYYKSIPGPITPTNEMG</sequence>
<evidence type="ECO:0000256" key="1">
    <source>
        <dbReference type="ARBA" id="ARBA00004123"/>
    </source>
</evidence>
<feature type="domain" description="SPRY" evidence="3">
    <location>
        <begin position="67"/>
        <end position="262"/>
    </location>
</feature>
<keyword evidence="4" id="KW-0808">Transferase</keyword>
<protein>
    <submittedName>
        <fullName evidence="4">Set1 Ash2 histone methyltransferase complex subunit ASH2</fullName>
    </submittedName>
</protein>
<dbReference type="SUPFAM" id="SSF49899">
    <property type="entry name" value="Concanavalin A-like lectins/glucanases"/>
    <property type="match status" value="1"/>
</dbReference>
<dbReference type="Gene3D" id="2.60.120.920">
    <property type="match status" value="1"/>
</dbReference>
<comment type="caution">
    <text evidence="4">The sequence shown here is derived from an EMBL/GenBank/DDBJ whole genome shotgun (WGS) entry which is preliminary data.</text>
</comment>
<dbReference type="PANTHER" id="PTHR10598">
    <property type="entry name" value="SET1/ASH2 HISTONE METHYLTRANSFERASE COMPLEX SUBUNIT ASH2"/>
    <property type="match status" value="1"/>
</dbReference>
<dbReference type="AlphaFoldDB" id="A0A9W5TA23"/>
<keyword evidence="5" id="KW-1185">Reference proteome</keyword>
<keyword evidence="4" id="KW-0489">Methyltransferase</keyword>
<dbReference type="OrthoDB" id="10266026at2759"/>
<proteinExistence type="predicted"/>
<evidence type="ECO:0000256" key="2">
    <source>
        <dbReference type="ARBA" id="ARBA00023242"/>
    </source>
</evidence>
<dbReference type="GO" id="GO:0000976">
    <property type="term" value="F:transcription cis-regulatory region binding"/>
    <property type="evidence" value="ECO:0007669"/>
    <property type="project" value="TreeGrafter"/>
</dbReference>
<dbReference type="EMBL" id="BLIY01000014">
    <property type="protein sequence ID" value="GFE54319.1"/>
    <property type="molecule type" value="Genomic_DNA"/>
</dbReference>